<evidence type="ECO:0000256" key="2">
    <source>
        <dbReference type="ARBA" id="ARBA00001947"/>
    </source>
</evidence>
<comment type="caution">
    <text evidence="16">The sequence shown here is derived from an EMBL/GenBank/DDBJ whole genome shotgun (WGS) entry which is preliminary data.</text>
</comment>
<accession>A0ABR5MKY8</accession>
<dbReference type="Pfam" id="PF07687">
    <property type="entry name" value="M20_dimer"/>
    <property type="match status" value="1"/>
</dbReference>
<name>A0ABR5MKY8_9BACI</name>
<proteinExistence type="inferred from homology"/>
<gene>
    <name evidence="16" type="ORF">AFL42_05500</name>
</gene>
<keyword evidence="9" id="KW-0378">Hydrolase</keyword>
<evidence type="ECO:0000256" key="13">
    <source>
        <dbReference type="ARBA" id="ARBA00023285"/>
    </source>
</evidence>
<dbReference type="NCBIfam" id="TIGR01910">
    <property type="entry name" value="DapE-ArgE"/>
    <property type="match status" value="1"/>
</dbReference>
<evidence type="ECO:0000256" key="9">
    <source>
        <dbReference type="ARBA" id="ARBA00022801"/>
    </source>
</evidence>
<dbReference type="InterPro" id="IPR010182">
    <property type="entry name" value="ArgE/DapE"/>
</dbReference>
<dbReference type="InterPro" id="IPR011650">
    <property type="entry name" value="Peptidase_M20_dimer"/>
</dbReference>
<evidence type="ECO:0000256" key="6">
    <source>
        <dbReference type="ARBA" id="ARBA00016853"/>
    </source>
</evidence>
<evidence type="ECO:0000256" key="3">
    <source>
        <dbReference type="ARBA" id="ARBA00005130"/>
    </source>
</evidence>
<comment type="catalytic activity">
    <reaction evidence="14">
        <text>N-succinyl-(2S,6S)-2,6-diaminopimelate + H2O = (2S,6S)-2,6-diaminopimelate + succinate</text>
        <dbReference type="Rhea" id="RHEA:22608"/>
        <dbReference type="ChEBI" id="CHEBI:15377"/>
        <dbReference type="ChEBI" id="CHEBI:30031"/>
        <dbReference type="ChEBI" id="CHEBI:57609"/>
        <dbReference type="ChEBI" id="CHEBI:58087"/>
        <dbReference type="EC" id="3.5.1.18"/>
    </reaction>
</comment>
<keyword evidence="17" id="KW-1185">Reference proteome</keyword>
<evidence type="ECO:0000256" key="12">
    <source>
        <dbReference type="ARBA" id="ARBA00023154"/>
    </source>
</evidence>
<comment type="pathway">
    <text evidence="3">Amino-acid biosynthesis; L-lysine biosynthesis via DAP pathway; LL-2,6-diaminopimelate from (S)-tetrahydrodipicolinate (succinylase route): step 3/3.</text>
</comment>
<dbReference type="CDD" id="cd08659">
    <property type="entry name" value="M20_ArgE_DapE-like"/>
    <property type="match status" value="1"/>
</dbReference>
<dbReference type="Pfam" id="PF01546">
    <property type="entry name" value="Peptidase_M20"/>
    <property type="match status" value="1"/>
</dbReference>
<dbReference type="InterPro" id="IPR002933">
    <property type="entry name" value="Peptidase_M20"/>
</dbReference>
<dbReference type="EC" id="3.5.1.18" evidence="5"/>
<organism evidence="16 17">
    <name type="scientific">Oceanobacillus caeni</name>
    <dbReference type="NCBI Taxonomy" id="405946"/>
    <lineage>
        <taxon>Bacteria</taxon>
        <taxon>Bacillati</taxon>
        <taxon>Bacillota</taxon>
        <taxon>Bacilli</taxon>
        <taxon>Bacillales</taxon>
        <taxon>Bacillaceae</taxon>
        <taxon>Oceanobacillus</taxon>
    </lineage>
</organism>
<evidence type="ECO:0000313" key="17">
    <source>
        <dbReference type="Proteomes" id="UP000037854"/>
    </source>
</evidence>
<dbReference type="Proteomes" id="UP000037854">
    <property type="component" value="Unassembled WGS sequence"/>
</dbReference>
<evidence type="ECO:0000256" key="5">
    <source>
        <dbReference type="ARBA" id="ARBA00011921"/>
    </source>
</evidence>
<evidence type="ECO:0000256" key="7">
    <source>
        <dbReference type="ARBA" id="ARBA00022605"/>
    </source>
</evidence>
<evidence type="ECO:0000256" key="1">
    <source>
        <dbReference type="ARBA" id="ARBA00001941"/>
    </source>
</evidence>
<comment type="cofactor">
    <cofactor evidence="1">
        <name>Co(2+)</name>
        <dbReference type="ChEBI" id="CHEBI:48828"/>
    </cofactor>
</comment>
<dbReference type="InterPro" id="IPR050072">
    <property type="entry name" value="Peptidase_M20A"/>
</dbReference>
<keyword evidence="12" id="KW-0457">Lysine biosynthesis</keyword>
<keyword evidence="8" id="KW-0479">Metal-binding</keyword>
<dbReference type="PANTHER" id="PTHR43808">
    <property type="entry name" value="ACETYLORNITHINE DEACETYLASE"/>
    <property type="match status" value="1"/>
</dbReference>
<comment type="similarity">
    <text evidence="4">Belongs to the peptidase M20A family.</text>
</comment>
<protein>
    <recommendedName>
        <fullName evidence="6">Probable succinyl-diaminopimelate desuccinylase</fullName>
        <ecNumber evidence="5">3.5.1.18</ecNumber>
    </recommendedName>
</protein>
<dbReference type="PROSITE" id="PS00759">
    <property type="entry name" value="ARGE_DAPE_CPG2_2"/>
    <property type="match status" value="1"/>
</dbReference>
<dbReference type="InterPro" id="IPR001261">
    <property type="entry name" value="ArgE/DapE_CS"/>
</dbReference>
<dbReference type="EMBL" id="LGTK01000013">
    <property type="protein sequence ID" value="KPH76541.1"/>
    <property type="molecule type" value="Genomic_DNA"/>
</dbReference>
<evidence type="ECO:0000256" key="8">
    <source>
        <dbReference type="ARBA" id="ARBA00022723"/>
    </source>
</evidence>
<evidence type="ECO:0000259" key="15">
    <source>
        <dbReference type="Pfam" id="PF07687"/>
    </source>
</evidence>
<evidence type="ECO:0000313" key="16">
    <source>
        <dbReference type="EMBL" id="KPH76541.1"/>
    </source>
</evidence>
<dbReference type="Gene3D" id="3.30.70.360">
    <property type="match status" value="1"/>
</dbReference>
<keyword evidence="7" id="KW-0028">Amino-acid biosynthesis</keyword>
<feature type="domain" description="Peptidase M20 dimerisation" evidence="15">
    <location>
        <begin position="181"/>
        <end position="285"/>
    </location>
</feature>
<keyword evidence="11" id="KW-0220">Diaminopimelate biosynthesis</keyword>
<evidence type="ECO:0000256" key="14">
    <source>
        <dbReference type="ARBA" id="ARBA00051301"/>
    </source>
</evidence>
<sequence>MEGFMMFSEAVRLTQQLVQIPTENPNGSERECSTFVENYLKELDNVNVTTQRVEEGRTNVIAKYKGNPSDLPPIVIIAHMDTVPVEGKWTVDPFGAEIVEGKLYGRGSCDMKSGLACALIMIKHISENNIPLNRDLYVIACVDEEGPYMKGVNALVDEQIIPNDALIIATEPTNATLSTVHKGTIWYEILVEGKSSHGGNAHLGADAAHAAAEIIVKLKEKVKKLPYDHDIFGKSTISIGTIGGGHKTNMVAGSCRIEVDFRLAPPLTKEEANQIVTSAVEEGCANVKGTQAKVQHYGWERPPIETDLNCPLIAPFEKAYLKVTGKELEKTGFPAYTDASMIGLRTGNRNILVFGPGHLDQAHVIDEFVEIAQIDLCTEVLTEMVLEAGTGSTSQ</sequence>
<keyword evidence="10" id="KW-0862">Zinc</keyword>
<comment type="cofactor">
    <cofactor evidence="2">
        <name>Zn(2+)</name>
        <dbReference type="ChEBI" id="CHEBI:29105"/>
    </cofactor>
</comment>
<dbReference type="PANTHER" id="PTHR43808:SF8">
    <property type="entry name" value="PEPTIDASE M20 DIMERISATION DOMAIN-CONTAINING PROTEIN"/>
    <property type="match status" value="1"/>
</dbReference>
<evidence type="ECO:0000256" key="11">
    <source>
        <dbReference type="ARBA" id="ARBA00022915"/>
    </source>
</evidence>
<dbReference type="SUPFAM" id="SSF55031">
    <property type="entry name" value="Bacterial exopeptidase dimerisation domain"/>
    <property type="match status" value="1"/>
</dbReference>
<keyword evidence="13" id="KW-0170">Cobalt</keyword>
<dbReference type="SUPFAM" id="SSF53187">
    <property type="entry name" value="Zn-dependent exopeptidases"/>
    <property type="match status" value="1"/>
</dbReference>
<dbReference type="InterPro" id="IPR036264">
    <property type="entry name" value="Bact_exopeptidase_dim_dom"/>
</dbReference>
<evidence type="ECO:0000256" key="4">
    <source>
        <dbReference type="ARBA" id="ARBA00006247"/>
    </source>
</evidence>
<evidence type="ECO:0000256" key="10">
    <source>
        <dbReference type="ARBA" id="ARBA00022833"/>
    </source>
</evidence>
<reference evidence="16 17" key="1">
    <citation type="submission" date="2015-07" db="EMBL/GenBank/DDBJ databases">
        <title>High-quality draft genome sequence of Oceanobacillus caeni HM6, a bacillus isolated from a human feces.</title>
        <authorList>
            <person name="Kumar J."/>
            <person name="Verma M.K."/>
            <person name="Pandey R."/>
            <person name="Bhambi M."/>
            <person name="Chauhan N."/>
        </authorList>
    </citation>
    <scope>NUCLEOTIDE SEQUENCE [LARGE SCALE GENOMIC DNA]</scope>
    <source>
        <strain evidence="16 17">HM6</strain>
    </source>
</reference>
<dbReference type="Gene3D" id="3.40.630.10">
    <property type="entry name" value="Zn peptidases"/>
    <property type="match status" value="2"/>
</dbReference>